<evidence type="ECO:0000313" key="1">
    <source>
        <dbReference type="EMBL" id="CAI9153133.1"/>
    </source>
</evidence>
<sequence>MAIILKNYSGEEFEINYDKHVKMNRNYWGLSTMKIDAQDIHSINMTTDWIISKVNETINKISQQKHDYNQIYFYEILRIIEEEVKSAHTQKRYTFTRRYEIDLSLCLFQRASVKFKEMHKAFKRTNDPVNYLQSKKDEFFMSFKISYQGATSV</sequence>
<proteinExistence type="predicted"/>
<organism evidence="1 2">
    <name type="scientific">Rangifer tarandus platyrhynchus</name>
    <name type="common">Svalbard reindeer</name>
    <dbReference type="NCBI Taxonomy" id="3082113"/>
    <lineage>
        <taxon>Eukaryota</taxon>
        <taxon>Metazoa</taxon>
        <taxon>Chordata</taxon>
        <taxon>Craniata</taxon>
        <taxon>Vertebrata</taxon>
        <taxon>Euteleostomi</taxon>
        <taxon>Mammalia</taxon>
        <taxon>Eutheria</taxon>
        <taxon>Laurasiatheria</taxon>
        <taxon>Artiodactyla</taxon>
        <taxon>Ruminantia</taxon>
        <taxon>Pecora</taxon>
        <taxon>Cervidae</taxon>
        <taxon>Odocoileinae</taxon>
        <taxon>Rangifer</taxon>
    </lineage>
</organism>
<reference evidence="1" key="1">
    <citation type="submission" date="2023-04" db="EMBL/GenBank/DDBJ databases">
        <authorList>
            <consortium name="ELIXIR-Norway"/>
        </authorList>
    </citation>
    <scope>NUCLEOTIDE SEQUENCE [LARGE SCALE GENOMIC DNA]</scope>
</reference>
<dbReference type="PANTHER" id="PTHR14819:SF5">
    <property type="entry name" value="INTERFERON-INDUCED VERY LARGE GTPASE 1"/>
    <property type="match status" value="1"/>
</dbReference>
<dbReference type="PANTHER" id="PTHR14819">
    <property type="entry name" value="GTP-BINDING"/>
    <property type="match status" value="1"/>
</dbReference>
<protein>
    <submittedName>
        <fullName evidence="1">Uncharacterized protein</fullName>
    </submittedName>
</protein>
<dbReference type="Proteomes" id="UP001176941">
    <property type="component" value="Chromosome 10"/>
</dbReference>
<accession>A0ABN8XVS0</accession>
<gene>
    <name evidence="1" type="ORF">MRATA1EN1_LOCUS2095</name>
</gene>
<dbReference type="EMBL" id="OX459946">
    <property type="protein sequence ID" value="CAI9153133.1"/>
    <property type="molecule type" value="Genomic_DNA"/>
</dbReference>
<dbReference type="InterPro" id="IPR052986">
    <property type="entry name" value="VLIG_GTPase"/>
</dbReference>
<evidence type="ECO:0000313" key="2">
    <source>
        <dbReference type="Proteomes" id="UP001176941"/>
    </source>
</evidence>
<keyword evidence="2" id="KW-1185">Reference proteome</keyword>
<name>A0ABN8XVS0_RANTA</name>